<dbReference type="AlphaFoldDB" id="A0A4Z2EP12"/>
<dbReference type="Proteomes" id="UP000314294">
    <property type="component" value="Unassembled WGS sequence"/>
</dbReference>
<evidence type="ECO:0000256" key="2">
    <source>
        <dbReference type="SAM" id="MobiDB-lite"/>
    </source>
</evidence>
<dbReference type="GO" id="GO:0009435">
    <property type="term" value="P:NAD+ biosynthetic process"/>
    <property type="evidence" value="ECO:0007669"/>
    <property type="project" value="InterPro"/>
</dbReference>
<dbReference type="GO" id="GO:0030429">
    <property type="term" value="F:kynureninase activity"/>
    <property type="evidence" value="ECO:0007669"/>
    <property type="project" value="InterPro"/>
</dbReference>
<dbReference type="PANTHER" id="PTHR14084:SF0">
    <property type="entry name" value="KYNURENINASE"/>
    <property type="match status" value="1"/>
</dbReference>
<evidence type="ECO:0000256" key="1">
    <source>
        <dbReference type="ARBA" id="ARBA00022898"/>
    </source>
</evidence>
<dbReference type="SUPFAM" id="SSF53383">
    <property type="entry name" value="PLP-dependent transferases"/>
    <property type="match status" value="1"/>
</dbReference>
<dbReference type="GO" id="GO:0005737">
    <property type="term" value="C:cytoplasm"/>
    <property type="evidence" value="ECO:0007669"/>
    <property type="project" value="InterPro"/>
</dbReference>
<comment type="caution">
    <text evidence="3">The sequence shown here is derived from an EMBL/GenBank/DDBJ whole genome shotgun (WGS) entry which is preliminary data.</text>
</comment>
<gene>
    <name evidence="3" type="primary">KYNU</name>
    <name evidence="3" type="ORF">EYF80_059316</name>
</gene>
<feature type="compositionally biased region" description="Basic residues" evidence="2">
    <location>
        <begin position="1"/>
        <end position="34"/>
    </location>
</feature>
<dbReference type="InterPro" id="IPR015424">
    <property type="entry name" value="PyrdxlP-dep_Trfase"/>
</dbReference>
<organism evidence="3 4">
    <name type="scientific">Liparis tanakae</name>
    <name type="common">Tanaka's snailfish</name>
    <dbReference type="NCBI Taxonomy" id="230148"/>
    <lineage>
        <taxon>Eukaryota</taxon>
        <taxon>Metazoa</taxon>
        <taxon>Chordata</taxon>
        <taxon>Craniata</taxon>
        <taxon>Vertebrata</taxon>
        <taxon>Euteleostomi</taxon>
        <taxon>Actinopterygii</taxon>
        <taxon>Neopterygii</taxon>
        <taxon>Teleostei</taxon>
        <taxon>Neoteleostei</taxon>
        <taxon>Acanthomorphata</taxon>
        <taxon>Eupercaria</taxon>
        <taxon>Perciformes</taxon>
        <taxon>Cottioidei</taxon>
        <taxon>Cottales</taxon>
        <taxon>Liparidae</taxon>
        <taxon>Liparis</taxon>
    </lineage>
</organism>
<dbReference type="InterPro" id="IPR010111">
    <property type="entry name" value="Kynureninase"/>
</dbReference>
<dbReference type="Gene3D" id="3.90.1150.10">
    <property type="entry name" value="Aspartate Aminotransferase, domain 1"/>
    <property type="match status" value="1"/>
</dbReference>
<dbReference type="GO" id="GO:0043420">
    <property type="term" value="P:anthranilate metabolic process"/>
    <property type="evidence" value="ECO:0007669"/>
    <property type="project" value="TreeGrafter"/>
</dbReference>
<keyword evidence="1" id="KW-0663">Pyridoxal phosphate</keyword>
<proteinExistence type="predicted"/>
<evidence type="ECO:0000313" key="3">
    <source>
        <dbReference type="EMBL" id="TNN30533.1"/>
    </source>
</evidence>
<name>A0A4Z2EP12_9TELE</name>
<sequence length="214" mass="24225">MGLRDLKKKNKNNKKKKNNNKKNKKKKKKKKKKNEVKALGGLHKREILQMRKSPCRFILQPPAMDQLLDPARRTVERVAALLGCSTTSAQVAAYLDEHDELRHLREEFLVPTMQQLPHTDLSLVDGAEECVYLAGNSLGLQPRRARQYLEEELDKWAAMGVHGHTRGARPWAWAEDHLEGAMAEVVGAEPEEVALMNGLTVNLHLLLVTCCRPV</sequence>
<evidence type="ECO:0000313" key="4">
    <source>
        <dbReference type="Proteomes" id="UP000314294"/>
    </source>
</evidence>
<dbReference type="PANTHER" id="PTHR14084">
    <property type="entry name" value="KYNURENINASE"/>
    <property type="match status" value="1"/>
</dbReference>
<dbReference type="GO" id="GO:0019441">
    <property type="term" value="P:L-tryptophan catabolic process to kynurenine"/>
    <property type="evidence" value="ECO:0007669"/>
    <property type="project" value="TreeGrafter"/>
</dbReference>
<feature type="region of interest" description="Disordered" evidence="2">
    <location>
        <begin position="1"/>
        <end position="38"/>
    </location>
</feature>
<keyword evidence="4" id="KW-1185">Reference proteome</keyword>
<dbReference type="EMBL" id="SRLO01004388">
    <property type="protein sequence ID" value="TNN30533.1"/>
    <property type="molecule type" value="Genomic_DNA"/>
</dbReference>
<reference evidence="3 4" key="1">
    <citation type="submission" date="2019-03" db="EMBL/GenBank/DDBJ databases">
        <title>First draft genome of Liparis tanakae, snailfish: a comprehensive survey of snailfish specific genes.</title>
        <authorList>
            <person name="Kim W."/>
            <person name="Song I."/>
            <person name="Jeong J.-H."/>
            <person name="Kim D."/>
            <person name="Kim S."/>
            <person name="Ryu S."/>
            <person name="Song J.Y."/>
            <person name="Lee S.K."/>
        </authorList>
    </citation>
    <scope>NUCLEOTIDE SEQUENCE [LARGE SCALE GENOMIC DNA]</scope>
    <source>
        <tissue evidence="3">Muscle</tissue>
    </source>
</reference>
<accession>A0A4Z2EP12</accession>
<dbReference type="InterPro" id="IPR015422">
    <property type="entry name" value="PyrdxlP-dep_Trfase_small"/>
</dbReference>
<dbReference type="OrthoDB" id="5978656at2759"/>
<dbReference type="GO" id="GO:0030170">
    <property type="term" value="F:pyridoxal phosphate binding"/>
    <property type="evidence" value="ECO:0007669"/>
    <property type="project" value="InterPro"/>
</dbReference>
<protein>
    <submittedName>
        <fullName evidence="3">Kynureninase</fullName>
    </submittedName>
</protein>